<evidence type="ECO:0000313" key="4">
    <source>
        <dbReference type="Proteomes" id="UP000799538"/>
    </source>
</evidence>
<evidence type="ECO:0000313" key="3">
    <source>
        <dbReference type="EMBL" id="KAF2223191.1"/>
    </source>
</evidence>
<dbReference type="OrthoDB" id="76038at2759"/>
<organism evidence="3 4">
    <name type="scientific">Elsinoe ampelina</name>
    <dbReference type="NCBI Taxonomy" id="302913"/>
    <lineage>
        <taxon>Eukaryota</taxon>
        <taxon>Fungi</taxon>
        <taxon>Dikarya</taxon>
        <taxon>Ascomycota</taxon>
        <taxon>Pezizomycotina</taxon>
        <taxon>Dothideomycetes</taxon>
        <taxon>Dothideomycetidae</taxon>
        <taxon>Myriangiales</taxon>
        <taxon>Elsinoaceae</taxon>
        <taxon>Elsinoe</taxon>
    </lineage>
</organism>
<gene>
    <name evidence="3" type="ORF">BDZ85DRAFT_263140</name>
</gene>
<feature type="compositionally biased region" description="Acidic residues" evidence="1">
    <location>
        <begin position="536"/>
        <end position="548"/>
    </location>
</feature>
<dbReference type="InterPro" id="IPR023753">
    <property type="entry name" value="FAD/NAD-binding_dom"/>
</dbReference>
<dbReference type="PANTHER" id="PTHR38663">
    <property type="match status" value="1"/>
</dbReference>
<evidence type="ECO:0000259" key="2">
    <source>
        <dbReference type="Pfam" id="PF07992"/>
    </source>
</evidence>
<dbReference type="InterPro" id="IPR036188">
    <property type="entry name" value="FAD/NAD-bd_sf"/>
</dbReference>
<feature type="domain" description="FAD/NAD(P)-binding" evidence="2">
    <location>
        <begin position="15"/>
        <end position="322"/>
    </location>
</feature>
<dbReference type="Pfam" id="PF07992">
    <property type="entry name" value="Pyr_redox_2"/>
    <property type="match status" value="1"/>
</dbReference>
<evidence type="ECO:0000256" key="1">
    <source>
        <dbReference type="SAM" id="MobiDB-lite"/>
    </source>
</evidence>
<dbReference type="PANTHER" id="PTHR38663:SF1">
    <property type="entry name" value="L-ORNITHINE N(5)-MONOOXYGENASE"/>
    <property type="match status" value="1"/>
</dbReference>
<dbReference type="EMBL" id="ML992507">
    <property type="protein sequence ID" value="KAF2223191.1"/>
    <property type="molecule type" value="Genomic_DNA"/>
</dbReference>
<dbReference type="SUPFAM" id="SSF51905">
    <property type="entry name" value="FAD/NAD(P)-binding domain"/>
    <property type="match status" value="2"/>
</dbReference>
<keyword evidence="4" id="KW-1185">Reference proteome</keyword>
<dbReference type="Proteomes" id="UP000799538">
    <property type="component" value="Unassembled WGS sequence"/>
</dbReference>
<dbReference type="GO" id="GO:0016491">
    <property type="term" value="F:oxidoreductase activity"/>
    <property type="evidence" value="ECO:0007669"/>
    <property type="project" value="InterPro"/>
</dbReference>
<feature type="region of interest" description="Disordered" evidence="1">
    <location>
        <begin position="527"/>
        <end position="548"/>
    </location>
</feature>
<proteinExistence type="predicted"/>
<protein>
    <submittedName>
        <fullName evidence="3">FAD binding domain-containing protein</fullName>
    </submittedName>
</protein>
<reference evidence="4" key="1">
    <citation type="journal article" date="2020" name="Stud. Mycol.">
        <title>101 Dothideomycetes genomes: A test case for predicting lifestyles and emergence of pathogens.</title>
        <authorList>
            <person name="Haridas S."/>
            <person name="Albert R."/>
            <person name="Binder M."/>
            <person name="Bloem J."/>
            <person name="LaButti K."/>
            <person name="Salamov A."/>
            <person name="Andreopoulos B."/>
            <person name="Baker S."/>
            <person name="Barry K."/>
            <person name="Bills G."/>
            <person name="Bluhm B."/>
            <person name="Cannon C."/>
            <person name="Castanera R."/>
            <person name="Culley D."/>
            <person name="Daum C."/>
            <person name="Ezra D."/>
            <person name="Gonzalez J."/>
            <person name="Henrissat B."/>
            <person name="Kuo A."/>
            <person name="Liang C."/>
            <person name="Lipzen A."/>
            <person name="Lutzoni F."/>
            <person name="Magnuson J."/>
            <person name="Mondo S."/>
            <person name="Nolan M."/>
            <person name="Ohm R."/>
            <person name="Pangilinan J."/>
            <person name="Park H.-J."/>
            <person name="Ramirez L."/>
            <person name="Alfaro M."/>
            <person name="Sun H."/>
            <person name="Tritt A."/>
            <person name="Yoshinaga Y."/>
            <person name="Zwiers L.-H."/>
            <person name="Turgeon B."/>
            <person name="Goodwin S."/>
            <person name="Spatafora J."/>
            <person name="Crous P."/>
            <person name="Grigoriev I."/>
        </authorList>
    </citation>
    <scope>NUCLEOTIDE SEQUENCE [LARGE SCALE GENOMIC DNA]</scope>
    <source>
        <strain evidence="4">CECT 20119</strain>
    </source>
</reference>
<dbReference type="Gene3D" id="3.50.50.60">
    <property type="entry name" value="FAD/NAD(P)-binding domain"/>
    <property type="match status" value="2"/>
</dbReference>
<name>A0A6A6GBU3_9PEZI</name>
<sequence>MSEILYNPDDAQGVYDVIIVGAGPCGLAVASRLREETPSAMFTDEEQQRYHWIRKHEGKMSIKDRRTKATKEASKNEVKRQRYSMLVIDNSGKEWLSKWDRQFRMFEISHLRSPMFFHVDPRNRDGLLGYAHEHERAKELIEIGGCVGQERSKHQRKKDRGSAGNWRETAIDERDRSDYYTPSTPLFHDHCHEVIDKYGLREDVVNNETLVDLDYDYVEEISEVEKIFTVKTNRGTRYSRTVVMSVGAGNVPFIPGTTGCKAIEGACHAMHIQQFPDPYIEAKIRRREQTSIVIVGGGLTAAHLAANALAKGVTKVHMILRSHLKVKPFDIDLSWMGKFRNVQQASFWSADTDEERWEQIQAARNGGSITPRIHKVLKQYCDRGRLFIHTNTTIKSRDFDTGRHQWDIRLEPTTSLPRIDYIYFATGMPTDFKTLPYYQKLVDKYPIEGIGGLPCLSDDMAWCDEVPLFMIGKLASLRIGPGSANLAGARIGAERIAWSIQEKLGSEKVKDERASDRYNLGIGNRYESLTTGSETDFSDDDTSDSSCS</sequence>
<accession>A0A6A6GBU3</accession>
<dbReference type="AlphaFoldDB" id="A0A6A6GBU3"/>